<sequence length="422" mass="49156">MKEVMRFLGKFIFIFTLLALLFSYAMFQGGFTSWFLFYSFLPIFLYTLGLLLYPIKNWKVSRQLSHHVMRAGDGVSITIMIDRKTAFPLYYCVVEEAFPKTLNKVDNRQGKYKYLDQPNKLHVNRGIKKIVFPGFKRSIQIPYRMENIPRGEHQLRAIRIRTSDVFGLIKKEHIFQVSSELIAYPSERPIHLEEKSSSFEQGSVSSFSMNLKNTNVASGIREYMPGDRFSWIDWKQTAKKNDVMTKEFEQEKSTDTLIVLDACYVDGLNVLAFEALIEVGVSMMETLRRHASQVGLLSIGEEVTWFPVQHDPTKHEWVRKHLTRLQPTKTQPFSLKLKEEMLKVTNNFFVLLIVNRFDEPLKDTVQQIKLRKKHVSILFIQAEKRISKEEHQLLRQLQQEGVGITVLTEKELIKNPIEVSGL</sequence>
<protein>
    <submittedName>
        <fullName evidence="3">Uncharacterized conserved protein, DUF58 family, contains vWF domain</fullName>
    </submittedName>
</protein>
<accession>A0A1I0E6A7</accession>
<name>A0A1I0E6A7_9BACI</name>
<keyword evidence="4" id="KW-1185">Reference proteome</keyword>
<feature type="domain" description="DUF58" evidence="2">
    <location>
        <begin position="220"/>
        <end position="377"/>
    </location>
</feature>
<evidence type="ECO:0000313" key="3">
    <source>
        <dbReference type="EMBL" id="SET39918.1"/>
    </source>
</evidence>
<feature type="transmembrane region" description="Helical" evidence="1">
    <location>
        <begin position="33"/>
        <end position="53"/>
    </location>
</feature>
<dbReference type="PANTHER" id="PTHR34351">
    <property type="entry name" value="SLR1927 PROTEIN-RELATED"/>
    <property type="match status" value="1"/>
</dbReference>
<dbReference type="RefSeq" id="WP_090870212.1">
    <property type="nucleotide sequence ID" value="NZ_FOHE01000010.1"/>
</dbReference>
<dbReference type="STRING" id="930131.SAMN05216389_110111"/>
<keyword evidence="1" id="KW-0812">Transmembrane</keyword>
<reference evidence="3 4" key="1">
    <citation type="submission" date="2016-10" db="EMBL/GenBank/DDBJ databases">
        <authorList>
            <person name="de Groot N.N."/>
        </authorList>
    </citation>
    <scope>NUCLEOTIDE SEQUENCE [LARGE SCALE GENOMIC DNA]</scope>
    <source>
        <strain evidence="3 4">IBRC-M 10780</strain>
    </source>
</reference>
<evidence type="ECO:0000259" key="2">
    <source>
        <dbReference type="Pfam" id="PF01882"/>
    </source>
</evidence>
<dbReference type="InterPro" id="IPR002881">
    <property type="entry name" value="DUF58"/>
</dbReference>
<feature type="transmembrane region" description="Helical" evidence="1">
    <location>
        <begin position="7"/>
        <end position="27"/>
    </location>
</feature>
<dbReference type="OrthoDB" id="140416at2"/>
<keyword evidence="1" id="KW-0472">Membrane</keyword>
<gene>
    <name evidence="3" type="ORF">SAMN05216389_110111</name>
</gene>
<proteinExistence type="predicted"/>
<dbReference type="Pfam" id="PF01882">
    <property type="entry name" value="DUF58"/>
    <property type="match status" value="1"/>
</dbReference>
<keyword evidence="1" id="KW-1133">Transmembrane helix</keyword>
<dbReference type="EMBL" id="FOHE01000010">
    <property type="protein sequence ID" value="SET39918.1"/>
    <property type="molecule type" value="Genomic_DNA"/>
</dbReference>
<dbReference type="Proteomes" id="UP000198618">
    <property type="component" value="Unassembled WGS sequence"/>
</dbReference>
<organism evidence="3 4">
    <name type="scientific">Oceanobacillus limi</name>
    <dbReference type="NCBI Taxonomy" id="930131"/>
    <lineage>
        <taxon>Bacteria</taxon>
        <taxon>Bacillati</taxon>
        <taxon>Bacillota</taxon>
        <taxon>Bacilli</taxon>
        <taxon>Bacillales</taxon>
        <taxon>Bacillaceae</taxon>
        <taxon>Oceanobacillus</taxon>
    </lineage>
</organism>
<dbReference type="AlphaFoldDB" id="A0A1I0E6A7"/>
<evidence type="ECO:0000313" key="4">
    <source>
        <dbReference type="Proteomes" id="UP000198618"/>
    </source>
</evidence>
<evidence type="ECO:0000256" key="1">
    <source>
        <dbReference type="SAM" id="Phobius"/>
    </source>
</evidence>
<dbReference type="PANTHER" id="PTHR34351:SF2">
    <property type="entry name" value="DUF58 DOMAIN-CONTAINING PROTEIN"/>
    <property type="match status" value="1"/>
</dbReference>